<evidence type="ECO:0000313" key="12">
    <source>
        <dbReference type="Proteomes" id="UP001500897"/>
    </source>
</evidence>
<evidence type="ECO:0000256" key="1">
    <source>
        <dbReference type="ARBA" id="ARBA00001942"/>
    </source>
</evidence>
<feature type="domain" description="Molybdopterin oxidoreductase" evidence="8">
    <location>
        <begin position="50"/>
        <end position="506"/>
    </location>
</feature>
<dbReference type="Gene3D" id="3.40.228.10">
    <property type="entry name" value="Dimethylsulfoxide Reductase, domain 2"/>
    <property type="match status" value="1"/>
</dbReference>
<dbReference type="EMBL" id="BAAANS010000014">
    <property type="protein sequence ID" value="GAA2096422.1"/>
    <property type="molecule type" value="Genomic_DNA"/>
</dbReference>
<evidence type="ECO:0000259" key="9">
    <source>
        <dbReference type="Pfam" id="PF01568"/>
    </source>
</evidence>
<dbReference type="SUPFAM" id="SSF53706">
    <property type="entry name" value="Formate dehydrogenase/DMSO reductase, domains 1-3"/>
    <property type="match status" value="1"/>
</dbReference>
<gene>
    <name evidence="11" type="ORF">GCM10009759_25590</name>
</gene>
<proteinExistence type="inferred from homology"/>
<dbReference type="InterPro" id="IPR009010">
    <property type="entry name" value="Asp_de-COase-like_dom_sf"/>
</dbReference>
<name>A0ABN2WP34_9ACTN</name>
<dbReference type="Pfam" id="PF00384">
    <property type="entry name" value="Molybdopterin"/>
    <property type="match status" value="1"/>
</dbReference>
<evidence type="ECO:0000256" key="7">
    <source>
        <dbReference type="SAM" id="MobiDB-lite"/>
    </source>
</evidence>
<dbReference type="PANTHER" id="PTHR43742:SF10">
    <property type="entry name" value="TRIMETHYLAMINE-N-OXIDE REDUCTASE 2"/>
    <property type="match status" value="1"/>
</dbReference>
<dbReference type="InterPro" id="IPR006656">
    <property type="entry name" value="Mopterin_OxRdtase"/>
</dbReference>
<feature type="compositionally biased region" description="Pro residues" evidence="7">
    <location>
        <begin position="790"/>
        <end position="813"/>
    </location>
</feature>
<sequence>MPARPTTSHWGAFRVRPRRSGGVLVEPHPADPAPSPLLAGVAGSLHHRTRVRRPAVREGWLRGGPGTGAGRGREPFVEVSWERALDLVAGELARVKREFGPQAVFGGSYGWASAGRFHHAQSQLHRFLALFGGYTASRNSYSLGTSLVLLPRVVGDAEAVLRAASSWPTIVRHTRLLVAFGGVPAKNVYVTPGGVTRHSTPGFLAELAAAGTEVALVSPLRDDLPDGPVTDWLPVVPGTDTALMLALTHTLVAEGRHDRAFLARCTSGWPVLERYLDGRADGTPKDADWAAPICGLDAERIRALARKMAATRTLVTVTWSLQRARYGEQPVWAALALACALGQIGLPGGGFGHGYGSMGDVGDTGPALRLPFLPQPVNPVEEFIPCARIADLLLHPGEEYRYDGTTRRYPDIRLVHWAGGNPFHHHQDLGRLRRAFARPETVVVHEPHWTATARHADIVLPATTPLEREDFGGGRRDTHLIAMHRAVAPVGEARDDHAILAALAERLGFAPEFTEGRSQREWLEHLYGQWAGQLRADGAGDPPPFDRFWADGEWQLPEQPAERTLFAEFRADPERHPLATPSGRIELHSPAIAALGLPDCPGHPAWLDPPERPGTPAARRHPLLLIANQPATRLHSQLDVGAASLADKVAGREAVEVHPRDAAERSIADGDLVRIFNDRGACLAGARISDRLRPGVLRLPTGAWFDPVPGTDPPLCAHGNPNALTADLPSSRLSQGSTGQHALVQLERWTDGPPPPVTVHHPPTLLPEPDQLPDQPTDLTQPTAPGSGPTDPPPAAPGPPPPPATHAVPPQPAVPATDLTPPTASRPAPASHSAHASRPDPAPEAVR</sequence>
<evidence type="ECO:0000256" key="4">
    <source>
        <dbReference type="ARBA" id="ARBA00022723"/>
    </source>
</evidence>
<evidence type="ECO:0000256" key="6">
    <source>
        <dbReference type="ARBA" id="ARBA00023002"/>
    </source>
</evidence>
<dbReference type="RefSeq" id="WP_344552109.1">
    <property type="nucleotide sequence ID" value="NZ_BAAANS010000014.1"/>
</dbReference>
<keyword evidence="6" id="KW-0560">Oxidoreductase</keyword>
<feature type="compositionally biased region" description="Polar residues" evidence="7">
    <location>
        <begin position="731"/>
        <end position="740"/>
    </location>
</feature>
<keyword evidence="4" id="KW-0479">Metal-binding</keyword>
<dbReference type="Gene3D" id="3.90.55.10">
    <property type="entry name" value="Dimethylsulfoxide Reductase, domain 3"/>
    <property type="match status" value="1"/>
</dbReference>
<feature type="region of interest" description="Disordered" evidence="7">
    <location>
        <begin position="714"/>
        <end position="847"/>
    </location>
</feature>
<dbReference type="Pfam" id="PF01568">
    <property type="entry name" value="Molydop_binding"/>
    <property type="match status" value="1"/>
</dbReference>
<evidence type="ECO:0000256" key="5">
    <source>
        <dbReference type="ARBA" id="ARBA00022764"/>
    </source>
</evidence>
<organism evidence="11 12">
    <name type="scientific">Kitasatospora saccharophila</name>
    <dbReference type="NCBI Taxonomy" id="407973"/>
    <lineage>
        <taxon>Bacteria</taxon>
        <taxon>Bacillati</taxon>
        <taxon>Actinomycetota</taxon>
        <taxon>Actinomycetes</taxon>
        <taxon>Kitasatosporales</taxon>
        <taxon>Streptomycetaceae</taxon>
        <taxon>Kitasatospora</taxon>
    </lineage>
</organism>
<dbReference type="Pfam" id="PF18364">
    <property type="entry name" value="Molybdopterin_N"/>
    <property type="match status" value="1"/>
</dbReference>
<keyword evidence="12" id="KW-1185">Reference proteome</keyword>
<feature type="compositionally biased region" description="Low complexity" evidence="7">
    <location>
        <begin position="758"/>
        <end position="789"/>
    </location>
</feature>
<comment type="caution">
    <text evidence="11">The sequence shown here is derived from an EMBL/GenBank/DDBJ whole genome shotgun (WGS) entry which is preliminary data.</text>
</comment>
<feature type="compositionally biased region" description="Low complexity" evidence="7">
    <location>
        <begin position="814"/>
        <end position="836"/>
    </location>
</feature>
<dbReference type="InterPro" id="IPR041954">
    <property type="entry name" value="CT_DMSOR/BSOR/TMAOR"/>
</dbReference>
<dbReference type="InterPro" id="IPR006655">
    <property type="entry name" value="Mopterin_OxRdtase_prok_CS"/>
</dbReference>
<comment type="cofactor">
    <cofactor evidence="1">
        <name>Mo-bis(molybdopterin guanine dinucleotide)</name>
        <dbReference type="ChEBI" id="CHEBI:60539"/>
    </cofactor>
</comment>
<keyword evidence="3" id="KW-0500">Molybdenum</keyword>
<dbReference type="CDD" id="cd02793">
    <property type="entry name" value="MopB_CT_DMSOR-BSOR-TMAOR"/>
    <property type="match status" value="1"/>
</dbReference>
<evidence type="ECO:0000259" key="10">
    <source>
        <dbReference type="Pfam" id="PF18364"/>
    </source>
</evidence>
<feature type="domain" description="Molybdopterin dinucleotide-binding" evidence="9">
    <location>
        <begin position="623"/>
        <end position="737"/>
    </location>
</feature>
<keyword evidence="5" id="KW-0574">Periplasm</keyword>
<feature type="domain" description="Molybdopterin oxidoreductase N-terminal" evidence="10">
    <location>
        <begin position="6"/>
        <end position="46"/>
    </location>
</feature>
<evidence type="ECO:0000256" key="2">
    <source>
        <dbReference type="ARBA" id="ARBA00010312"/>
    </source>
</evidence>
<protein>
    <submittedName>
        <fullName evidence="11">Molybdopterin guanine dinucleotide-containing S/N-oxide reductase</fullName>
    </submittedName>
</protein>
<dbReference type="PROSITE" id="PS00490">
    <property type="entry name" value="MOLYBDOPTERIN_PROK_2"/>
    <property type="match status" value="1"/>
</dbReference>
<dbReference type="SUPFAM" id="SSF50692">
    <property type="entry name" value="ADC-like"/>
    <property type="match status" value="1"/>
</dbReference>
<dbReference type="Proteomes" id="UP001500897">
    <property type="component" value="Unassembled WGS sequence"/>
</dbReference>
<evidence type="ECO:0000313" key="11">
    <source>
        <dbReference type="EMBL" id="GAA2096422.1"/>
    </source>
</evidence>
<accession>A0ABN2WP34</accession>
<dbReference type="InterPro" id="IPR050612">
    <property type="entry name" value="Prok_Mopterin_Oxidored"/>
</dbReference>
<dbReference type="Gene3D" id="2.40.40.20">
    <property type="match status" value="1"/>
</dbReference>
<comment type="similarity">
    <text evidence="2">Belongs to the prokaryotic molybdopterin-containing oxidoreductase family.</text>
</comment>
<reference evidence="11 12" key="1">
    <citation type="journal article" date="2019" name="Int. J. Syst. Evol. Microbiol.">
        <title>The Global Catalogue of Microorganisms (GCM) 10K type strain sequencing project: providing services to taxonomists for standard genome sequencing and annotation.</title>
        <authorList>
            <consortium name="The Broad Institute Genomics Platform"/>
            <consortium name="The Broad Institute Genome Sequencing Center for Infectious Disease"/>
            <person name="Wu L."/>
            <person name="Ma J."/>
        </authorList>
    </citation>
    <scope>NUCLEOTIDE SEQUENCE [LARGE SCALE GENOMIC DNA]</scope>
    <source>
        <strain evidence="11 12">JCM 14559</strain>
    </source>
</reference>
<dbReference type="Gene3D" id="3.40.50.740">
    <property type="match status" value="1"/>
</dbReference>
<dbReference type="InterPro" id="IPR041460">
    <property type="entry name" value="Molybdopterin_N"/>
</dbReference>
<dbReference type="InterPro" id="IPR006657">
    <property type="entry name" value="MoPterin_dinucl-bd_dom"/>
</dbReference>
<evidence type="ECO:0000256" key="3">
    <source>
        <dbReference type="ARBA" id="ARBA00022505"/>
    </source>
</evidence>
<evidence type="ECO:0000259" key="8">
    <source>
        <dbReference type="Pfam" id="PF00384"/>
    </source>
</evidence>
<dbReference type="PANTHER" id="PTHR43742">
    <property type="entry name" value="TRIMETHYLAMINE-N-OXIDE REDUCTASE"/>
    <property type="match status" value="1"/>
</dbReference>